<dbReference type="InterPro" id="IPR036188">
    <property type="entry name" value="FAD/NAD-bd_sf"/>
</dbReference>
<dbReference type="RefSeq" id="WP_085225935.1">
    <property type="nucleotide sequence ID" value="NZ_BSQD01000003.1"/>
</dbReference>
<dbReference type="SUPFAM" id="SSF51905">
    <property type="entry name" value="FAD/NAD(P)-binding domain"/>
    <property type="match status" value="1"/>
</dbReference>
<keyword evidence="1" id="KW-0560">Oxidoreductase</keyword>
<proteinExistence type="predicted"/>
<dbReference type="STRING" id="28094.SAMN06295900_103237"/>
<dbReference type="PANTHER" id="PTHR13847">
    <property type="entry name" value="SARCOSINE DEHYDROGENASE-RELATED"/>
    <property type="match status" value="1"/>
</dbReference>
<evidence type="ECO:0000313" key="3">
    <source>
        <dbReference type="EMBL" id="SMF15697.1"/>
    </source>
</evidence>
<feature type="domain" description="FAD dependent oxidoreductase" evidence="2">
    <location>
        <begin position="18"/>
        <end position="362"/>
    </location>
</feature>
<dbReference type="OrthoDB" id="8673905at2"/>
<gene>
    <name evidence="3" type="ORF">SAMN06295900_103237</name>
</gene>
<dbReference type="GeneID" id="95548549"/>
<evidence type="ECO:0000313" key="4">
    <source>
        <dbReference type="Proteomes" id="UP000192911"/>
    </source>
</evidence>
<protein>
    <submittedName>
        <fullName evidence="3">Sarcosine oxidase subunit beta</fullName>
    </submittedName>
</protein>
<dbReference type="Gene3D" id="3.30.9.10">
    <property type="entry name" value="D-Amino Acid Oxidase, subunit A, domain 2"/>
    <property type="match status" value="1"/>
</dbReference>
<name>A0A1X7DHM4_TRICW</name>
<dbReference type="AlphaFoldDB" id="A0A1X7DHM4"/>
<dbReference type="Pfam" id="PF01266">
    <property type="entry name" value="DAO"/>
    <property type="match status" value="1"/>
</dbReference>
<sequence>MSTRAPRRGPGGLADGADVVVIGGGFHGLSSALHLARAGARVTVLEAEYCGRHASGVNAGGVRTLGRHLAEIPLALESRALWHRLPELVGDDCGFVSSGQLKVAETDAELGTLRQRVHDLRTRGYTHETLVDRATVRALLPAVAPHVTGGIWVPDDGHALPFRAVMAFRRAAQRSGVQIHEQTRVAGLEHTGERWRVSAGERRFEAEYVVNAAGAWAGAFAAQVGEPVPEEPVALLLTITHRVPAFCSPVVGATGRTLSFKQFDNGTVLIGGGLRGRVDDRARAGDVDFGQLAINARTALALFPHLRGVGINRSWAGIEGFMPDGIPVIGPSRRAPKLVHAFGFSAHGFELGPVVGRIVSELITARECSLPIAPFAIERFASTATASPIVKPQS</sequence>
<dbReference type="GO" id="GO:0005737">
    <property type="term" value="C:cytoplasm"/>
    <property type="evidence" value="ECO:0007669"/>
    <property type="project" value="TreeGrafter"/>
</dbReference>
<organism evidence="3 4">
    <name type="scientific">Trinickia caryophylli</name>
    <name type="common">Paraburkholderia caryophylli</name>
    <dbReference type="NCBI Taxonomy" id="28094"/>
    <lineage>
        <taxon>Bacteria</taxon>
        <taxon>Pseudomonadati</taxon>
        <taxon>Pseudomonadota</taxon>
        <taxon>Betaproteobacteria</taxon>
        <taxon>Burkholderiales</taxon>
        <taxon>Burkholderiaceae</taxon>
        <taxon>Trinickia</taxon>
    </lineage>
</organism>
<dbReference type="GO" id="GO:0016491">
    <property type="term" value="F:oxidoreductase activity"/>
    <property type="evidence" value="ECO:0007669"/>
    <property type="project" value="UniProtKB-KW"/>
</dbReference>
<reference evidence="4" key="1">
    <citation type="submission" date="2017-04" db="EMBL/GenBank/DDBJ databases">
        <authorList>
            <person name="Varghese N."/>
            <person name="Submissions S."/>
        </authorList>
    </citation>
    <scope>NUCLEOTIDE SEQUENCE [LARGE SCALE GENOMIC DNA]</scope>
    <source>
        <strain evidence="4">Ballard 720</strain>
    </source>
</reference>
<dbReference type="EMBL" id="FXAH01000003">
    <property type="protein sequence ID" value="SMF15697.1"/>
    <property type="molecule type" value="Genomic_DNA"/>
</dbReference>
<dbReference type="InterPro" id="IPR006076">
    <property type="entry name" value="FAD-dep_OxRdtase"/>
</dbReference>
<keyword evidence="4" id="KW-1185">Reference proteome</keyword>
<evidence type="ECO:0000259" key="2">
    <source>
        <dbReference type="Pfam" id="PF01266"/>
    </source>
</evidence>
<dbReference type="Gene3D" id="3.50.50.60">
    <property type="entry name" value="FAD/NAD(P)-binding domain"/>
    <property type="match status" value="1"/>
</dbReference>
<dbReference type="Proteomes" id="UP000192911">
    <property type="component" value="Unassembled WGS sequence"/>
</dbReference>
<dbReference type="PRINTS" id="PR00420">
    <property type="entry name" value="RNGMNOXGNASE"/>
</dbReference>
<accession>A0A1X7DHM4</accession>
<evidence type="ECO:0000256" key="1">
    <source>
        <dbReference type="ARBA" id="ARBA00023002"/>
    </source>
</evidence>